<evidence type="ECO:0000313" key="5">
    <source>
        <dbReference type="EMBL" id="MBM6616608.1"/>
    </source>
</evidence>
<dbReference type="Gene3D" id="3.40.630.30">
    <property type="match status" value="1"/>
</dbReference>
<protein>
    <submittedName>
        <fullName evidence="5">GNAT family N-acetyltransferase</fullName>
    </submittedName>
</protein>
<evidence type="ECO:0000256" key="2">
    <source>
        <dbReference type="ARBA" id="ARBA00023315"/>
    </source>
</evidence>
<accession>A0ABS2DDT4</accession>
<feature type="domain" description="N-acetyltransferase" evidence="4">
    <location>
        <begin position="4"/>
        <end position="177"/>
    </location>
</feature>
<comment type="caution">
    <text evidence="5">The sequence shown here is derived from an EMBL/GenBank/DDBJ whole genome shotgun (WGS) entry which is preliminary data.</text>
</comment>
<reference evidence="5 6" key="1">
    <citation type="submission" date="2021-02" db="EMBL/GenBank/DDBJ databases">
        <title>Bacillus sp. RD4P76, an endophyte from a halophyte.</title>
        <authorList>
            <person name="Sun J.-Q."/>
        </authorList>
    </citation>
    <scope>NUCLEOTIDE SEQUENCE [LARGE SCALE GENOMIC DNA]</scope>
    <source>
        <strain evidence="5 6">RD4P76</strain>
    </source>
</reference>
<name>A0ABS2DDT4_9BACI</name>
<dbReference type="PANTHER" id="PTHR43792">
    <property type="entry name" value="GNAT FAMILY, PUTATIVE (AFU_ORTHOLOGUE AFUA_3G00765)-RELATED-RELATED"/>
    <property type="match status" value="1"/>
</dbReference>
<evidence type="ECO:0000256" key="3">
    <source>
        <dbReference type="ARBA" id="ARBA00038502"/>
    </source>
</evidence>
<evidence type="ECO:0000313" key="6">
    <source>
        <dbReference type="Proteomes" id="UP001518925"/>
    </source>
</evidence>
<dbReference type="InterPro" id="IPR016181">
    <property type="entry name" value="Acyl_CoA_acyltransferase"/>
</dbReference>
<dbReference type="Proteomes" id="UP001518925">
    <property type="component" value="Unassembled WGS sequence"/>
</dbReference>
<keyword evidence="6" id="KW-1185">Reference proteome</keyword>
<evidence type="ECO:0000259" key="4">
    <source>
        <dbReference type="PROSITE" id="PS51186"/>
    </source>
</evidence>
<dbReference type="EMBL" id="JAFELM010000013">
    <property type="protein sequence ID" value="MBM6616608.1"/>
    <property type="molecule type" value="Genomic_DNA"/>
</dbReference>
<organism evidence="5 6">
    <name type="scientific">Bacillus suaedaesalsae</name>
    <dbReference type="NCBI Taxonomy" id="2810349"/>
    <lineage>
        <taxon>Bacteria</taxon>
        <taxon>Bacillati</taxon>
        <taxon>Bacillota</taxon>
        <taxon>Bacilli</taxon>
        <taxon>Bacillales</taxon>
        <taxon>Bacillaceae</taxon>
        <taxon>Bacillus</taxon>
    </lineage>
</organism>
<keyword evidence="1" id="KW-0808">Transferase</keyword>
<dbReference type="InterPro" id="IPR051531">
    <property type="entry name" value="N-acetyltransferase"/>
</dbReference>
<proteinExistence type="inferred from homology"/>
<dbReference type="InterPro" id="IPR000182">
    <property type="entry name" value="GNAT_dom"/>
</dbReference>
<evidence type="ECO:0000256" key="1">
    <source>
        <dbReference type="ARBA" id="ARBA00022679"/>
    </source>
</evidence>
<comment type="similarity">
    <text evidence="3">Belongs to the acetyltransferase family. RimJ subfamily.</text>
</comment>
<dbReference type="Pfam" id="PF13302">
    <property type="entry name" value="Acetyltransf_3"/>
    <property type="match status" value="1"/>
</dbReference>
<keyword evidence="2" id="KW-0012">Acyltransferase</keyword>
<dbReference type="RefSeq" id="WP_204201990.1">
    <property type="nucleotide sequence ID" value="NZ_JAFELM010000013.1"/>
</dbReference>
<dbReference type="PANTHER" id="PTHR43792:SF8">
    <property type="entry name" value="[RIBOSOMAL PROTEIN US5]-ALANINE N-ACETYLTRANSFERASE"/>
    <property type="match status" value="1"/>
</dbReference>
<dbReference type="SUPFAM" id="SSF55729">
    <property type="entry name" value="Acyl-CoA N-acyltransferases (Nat)"/>
    <property type="match status" value="1"/>
</dbReference>
<sequence length="190" mass="22316">MQRILIRPYTLEDAEELLSLQLANKEHILRWSPVMGTNEFYTLEGQQKRINESKTDHNEDKRYVFGIFLTEEDSETLIGDIQFNFVVRGPRQTSMIGYYIGQQYNGKGYMTEALKLALRFGFENLKLHRITAGVNPENSASLRVLEKVGFRREGYERKSLLVHNEWTDVVLFAMLAEDYYNNKHDQDQRN</sequence>
<dbReference type="PROSITE" id="PS51186">
    <property type="entry name" value="GNAT"/>
    <property type="match status" value="1"/>
</dbReference>
<gene>
    <name evidence="5" type="ORF">JR050_02785</name>
</gene>